<evidence type="ECO:0000313" key="1">
    <source>
        <dbReference type="EMBL" id="TCT11678.1"/>
    </source>
</evidence>
<dbReference type="AlphaFoldDB" id="A0A4V6NZR0"/>
<proteinExistence type="predicted"/>
<dbReference type="RefSeq" id="WP_132254128.1">
    <property type="nucleotide sequence ID" value="NZ_SMAL01000015.1"/>
</dbReference>
<dbReference type="Proteomes" id="UP000294902">
    <property type="component" value="Unassembled WGS sequence"/>
</dbReference>
<gene>
    <name evidence="1" type="ORF">EDC18_11523</name>
</gene>
<protein>
    <recommendedName>
        <fullName evidence="3">Small acid-soluble spore protein (Thioredoxin-like protein)</fullName>
    </recommendedName>
</protein>
<evidence type="ECO:0008006" key="3">
    <source>
        <dbReference type="Google" id="ProtNLM"/>
    </source>
</evidence>
<reference evidence="1 2" key="1">
    <citation type="submission" date="2019-03" db="EMBL/GenBank/DDBJ databases">
        <title>Genomic Encyclopedia of Type Strains, Phase IV (KMG-IV): sequencing the most valuable type-strain genomes for metagenomic binning, comparative biology and taxonomic classification.</title>
        <authorList>
            <person name="Goeker M."/>
        </authorList>
    </citation>
    <scope>NUCLEOTIDE SEQUENCE [LARGE SCALE GENOMIC DNA]</scope>
    <source>
        <strain evidence="1 2">DSM 24629</strain>
    </source>
</reference>
<organism evidence="1 2">
    <name type="scientific">Natranaerovirga pectinivora</name>
    <dbReference type="NCBI Taxonomy" id="682400"/>
    <lineage>
        <taxon>Bacteria</taxon>
        <taxon>Bacillati</taxon>
        <taxon>Bacillota</taxon>
        <taxon>Clostridia</taxon>
        <taxon>Lachnospirales</taxon>
        <taxon>Natranaerovirgaceae</taxon>
        <taxon>Natranaerovirga</taxon>
    </lineage>
</organism>
<accession>A0A4V6NZR0</accession>
<comment type="caution">
    <text evidence="1">The sequence shown here is derived from an EMBL/GenBank/DDBJ whole genome shotgun (WGS) entry which is preliminary data.</text>
</comment>
<sequence>MSRKEKVQKENTRRVEQLEHLVEAHTRTERHLEQYSNIAAEDQKQHAKELQRKRENQIHNLEHILVTGQHNNEFDE</sequence>
<keyword evidence="2" id="KW-1185">Reference proteome</keyword>
<dbReference type="EMBL" id="SMAL01000015">
    <property type="protein sequence ID" value="TCT11678.1"/>
    <property type="molecule type" value="Genomic_DNA"/>
</dbReference>
<dbReference type="OrthoDB" id="1716599at2"/>
<name>A0A4V6NZR0_9FIRM</name>
<evidence type="ECO:0000313" key="2">
    <source>
        <dbReference type="Proteomes" id="UP000294902"/>
    </source>
</evidence>